<evidence type="ECO:0000313" key="1">
    <source>
        <dbReference type="EMBL" id="GAA0492468.1"/>
    </source>
</evidence>
<sequence length="111" mass="11359">MSLRVSVARHGIRRRLRFLRGGPGGEQASAFFGRGAGFGGVDGEGEAGFGGHLQALVGNGELDRAEAEANQPINRLGAADEIAQAVLWLCSPGAGFVLGVALPVDGGYVAR</sequence>
<dbReference type="InterPro" id="IPR002347">
    <property type="entry name" value="SDR_fam"/>
</dbReference>
<name>A0ABN1B8A8_9ACTN</name>
<dbReference type="EMBL" id="BAAABY010000051">
    <property type="protein sequence ID" value="GAA0492468.1"/>
    <property type="molecule type" value="Genomic_DNA"/>
</dbReference>
<dbReference type="Gene3D" id="3.40.50.720">
    <property type="entry name" value="NAD(P)-binding Rossmann-like Domain"/>
    <property type="match status" value="1"/>
</dbReference>
<dbReference type="Proteomes" id="UP001500909">
    <property type="component" value="Unassembled WGS sequence"/>
</dbReference>
<keyword evidence="2" id="KW-1185">Reference proteome</keyword>
<gene>
    <name evidence="1" type="ORF">GCM10010361_67130</name>
</gene>
<accession>A0ABN1B8A8</accession>
<proteinExistence type="predicted"/>
<protein>
    <recommendedName>
        <fullName evidence="3">SDR family oxidoreductase</fullName>
    </recommendedName>
</protein>
<organism evidence="1 2">
    <name type="scientific">Streptomyces olivaceiscleroticus</name>
    <dbReference type="NCBI Taxonomy" id="68245"/>
    <lineage>
        <taxon>Bacteria</taxon>
        <taxon>Bacillati</taxon>
        <taxon>Actinomycetota</taxon>
        <taxon>Actinomycetes</taxon>
        <taxon>Kitasatosporales</taxon>
        <taxon>Streptomycetaceae</taxon>
        <taxon>Streptomyces</taxon>
    </lineage>
</organism>
<dbReference type="InterPro" id="IPR036291">
    <property type="entry name" value="NAD(P)-bd_dom_sf"/>
</dbReference>
<comment type="caution">
    <text evidence="1">The sequence shown here is derived from an EMBL/GenBank/DDBJ whole genome shotgun (WGS) entry which is preliminary data.</text>
</comment>
<reference evidence="1 2" key="1">
    <citation type="journal article" date="2019" name="Int. J. Syst. Evol. Microbiol.">
        <title>The Global Catalogue of Microorganisms (GCM) 10K type strain sequencing project: providing services to taxonomists for standard genome sequencing and annotation.</title>
        <authorList>
            <consortium name="The Broad Institute Genomics Platform"/>
            <consortium name="The Broad Institute Genome Sequencing Center for Infectious Disease"/>
            <person name="Wu L."/>
            <person name="Ma J."/>
        </authorList>
    </citation>
    <scope>NUCLEOTIDE SEQUENCE [LARGE SCALE GENOMIC DNA]</scope>
    <source>
        <strain evidence="1 2">JCM 4805</strain>
    </source>
</reference>
<evidence type="ECO:0008006" key="3">
    <source>
        <dbReference type="Google" id="ProtNLM"/>
    </source>
</evidence>
<evidence type="ECO:0000313" key="2">
    <source>
        <dbReference type="Proteomes" id="UP001500909"/>
    </source>
</evidence>
<dbReference type="Pfam" id="PF13561">
    <property type="entry name" value="adh_short_C2"/>
    <property type="match status" value="1"/>
</dbReference>
<dbReference type="SUPFAM" id="SSF51735">
    <property type="entry name" value="NAD(P)-binding Rossmann-fold domains"/>
    <property type="match status" value="1"/>
</dbReference>